<gene>
    <name evidence="12" type="primary">apbE</name>
    <name evidence="12" type="ORF">GCM10017764_15390</name>
</gene>
<dbReference type="InterPro" id="IPR003374">
    <property type="entry name" value="ApbE-like_sf"/>
</dbReference>
<evidence type="ECO:0000313" key="12">
    <source>
        <dbReference type="EMBL" id="GHE33227.1"/>
    </source>
</evidence>
<evidence type="ECO:0000256" key="6">
    <source>
        <dbReference type="ARBA" id="ARBA00022723"/>
    </source>
</evidence>
<dbReference type="PANTHER" id="PTHR30040">
    <property type="entry name" value="THIAMINE BIOSYNTHESIS LIPOPROTEIN APBE"/>
    <property type="match status" value="1"/>
</dbReference>
<dbReference type="Gene3D" id="3.10.520.10">
    <property type="entry name" value="ApbE-like domains"/>
    <property type="match status" value="1"/>
</dbReference>
<evidence type="ECO:0000256" key="8">
    <source>
        <dbReference type="ARBA" id="ARBA00022842"/>
    </source>
</evidence>
<keyword evidence="5 11" id="KW-0808">Transferase</keyword>
<evidence type="ECO:0000256" key="1">
    <source>
        <dbReference type="ARBA" id="ARBA00001946"/>
    </source>
</evidence>
<dbReference type="Proteomes" id="UP000620550">
    <property type="component" value="Unassembled WGS sequence"/>
</dbReference>
<evidence type="ECO:0000313" key="13">
    <source>
        <dbReference type="Proteomes" id="UP000620550"/>
    </source>
</evidence>
<evidence type="ECO:0000256" key="4">
    <source>
        <dbReference type="ARBA" id="ARBA00022630"/>
    </source>
</evidence>
<keyword evidence="7 11" id="KW-0274">FAD</keyword>
<protein>
    <recommendedName>
        <fullName evidence="3 11">FAD:protein FMN transferase</fullName>
        <ecNumber evidence="2 11">2.7.1.180</ecNumber>
    </recommendedName>
    <alternativeName>
        <fullName evidence="9 11">Flavin transferase</fullName>
    </alternativeName>
</protein>
<accession>A0ABQ3HVX6</accession>
<keyword evidence="8 11" id="KW-0460">Magnesium</keyword>
<reference evidence="13" key="1">
    <citation type="journal article" date="2019" name="Int. J. Syst. Evol. Microbiol.">
        <title>The Global Catalogue of Microorganisms (GCM) 10K type strain sequencing project: providing services to taxonomists for standard genome sequencing and annotation.</title>
        <authorList>
            <consortium name="The Broad Institute Genomics Platform"/>
            <consortium name="The Broad Institute Genome Sequencing Center for Infectious Disease"/>
            <person name="Wu L."/>
            <person name="Ma J."/>
        </authorList>
    </citation>
    <scope>NUCLEOTIDE SEQUENCE [LARGE SCALE GENOMIC DNA]</scope>
    <source>
        <strain evidence="13">CGMCC 1.12966</strain>
    </source>
</reference>
<organism evidence="12 13">
    <name type="scientific">Sphingobacterium griseoflavum</name>
    <dbReference type="NCBI Taxonomy" id="1474952"/>
    <lineage>
        <taxon>Bacteria</taxon>
        <taxon>Pseudomonadati</taxon>
        <taxon>Bacteroidota</taxon>
        <taxon>Sphingobacteriia</taxon>
        <taxon>Sphingobacteriales</taxon>
        <taxon>Sphingobacteriaceae</taxon>
        <taxon>Sphingobacterium</taxon>
    </lineage>
</organism>
<comment type="caution">
    <text evidence="12">The sequence shown here is derived from an EMBL/GenBank/DDBJ whole genome shotgun (WGS) entry which is preliminary data.</text>
</comment>
<dbReference type="PANTHER" id="PTHR30040:SF2">
    <property type="entry name" value="FAD:PROTEIN FMN TRANSFERASE"/>
    <property type="match status" value="1"/>
</dbReference>
<evidence type="ECO:0000256" key="3">
    <source>
        <dbReference type="ARBA" id="ARBA00016337"/>
    </source>
</evidence>
<proteinExistence type="inferred from homology"/>
<dbReference type="GO" id="GO:0016740">
    <property type="term" value="F:transferase activity"/>
    <property type="evidence" value="ECO:0007669"/>
    <property type="project" value="UniProtKB-KW"/>
</dbReference>
<keyword evidence="4 11" id="KW-0285">Flavoprotein</keyword>
<evidence type="ECO:0000256" key="9">
    <source>
        <dbReference type="ARBA" id="ARBA00031306"/>
    </source>
</evidence>
<comment type="cofactor">
    <cofactor evidence="1">
        <name>Mg(2+)</name>
        <dbReference type="ChEBI" id="CHEBI:18420"/>
    </cofactor>
</comment>
<evidence type="ECO:0000256" key="10">
    <source>
        <dbReference type="ARBA" id="ARBA00048540"/>
    </source>
</evidence>
<sequence>MCVAFLCLIWPAKLSAQVTVKRVLTLMGSRFEVTVVERDSMSAAKCIDTVAAEITRIENLISEWRPHTQVSEVNRQAGIKPVRVDRELFSLTQRALQFSRLSGGAFDISIAAMDRLWRFDDSMTELPAAAAIRQSVAKVNYKNIILDSVASTIYLAEKGMKIGFGSIGKGYAADCGRTLLKSMGVKGGIVNASGDLSTWGTQIDEQPWRVGIKNPRKGNKMIAILKMREASVATSGSYEKYVEFNGKRYAHIINPKTGYPASGFISVTVYGPSAEFANGLSTSMMVLGARDGEKLLRQFPAYKAVWMTDTGRIKHFR</sequence>
<evidence type="ECO:0000256" key="11">
    <source>
        <dbReference type="PIRNR" id="PIRNR006268"/>
    </source>
</evidence>
<evidence type="ECO:0000256" key="7">
    <source>
        <dbReference type="ARBA" id="ARBA00022827"/>
    </source>
</evidence>
<dbReference type="EC" id="2.7.1.180" evidence="2 11"/>
<dbReference type="PIRSF" id="PIRSF006268">
    <property type="entry name" value="ApbE"/>
    <property type="match status" value="1"/>
</dbReference>
<evidence type="ECO:0000256" key="2">
    <source>
        <dbReference type="ARBA" id="ARBA00011955"/>
    </source>
</evidence>
<dbReference type="Pfam" id="PF02424">
    <property type="entry name" value="ApbE"/>
    <property type="match status" value="1"/>
</dbReference>
<dbReference type="EMBL" id="BNAF01000005">
    <property type="protein sequence ID" value="GHE33227.1"/>
    <property type="molecule type" value="Genomic_DNA"/>
</dbReference>
<name>A0ABQ3HVX6_9SPHI</name>
<comment type="similarity">
    <text evidence="11">Belongs to the ApbE family.</text>
</comment>
<dbReference type="SUPFAM" id="SSF143631">
    <property type="entry name" value="ApbE-like"/>
    <property type="match status" value="1"/>
</dbReference>
<comment type="catalytic activity">
    <reaction evidence="10 11">
        <text>L-threonyl-[protein] + FAD = FMN-L-threonyl-[protein] + AMP + H(+)</text>
        <dbReference type="Rhea" id="RHEA:36847"/>
        <dbReference type="Rhea" id="RHEA-COMP:11060"/>
        <dbReference type="Rhea" id="RHEA-COMP:11061"/>
        <dbReference type="ChEBI" id="CHEBI:15378"/>
        <dbReference type="ChEBI" id="CHEBI:30013"/>
        <dbReference type="ChEBI" id="CHEBI:57692"/>
        <dbReference type="ChEBI" id="CHEBI:74257"/>
        <dbReference type="ChEBI" id="CHEBI:456215"/>
        <dbReference type="EC" id="2.7.1.180"/>
    </reaction>
</comment>
<keyword evidence="13" id="KW-1185">Reference proteome</keyword>
<keyword evidence="6 11" id="KW-0479">Metal-binding</keyword>
<dbReference type="InterPro" id="IPR024932">
    <property type="entry name" value="ApbE"/>
</dbReference>
<evidence type="ECO:0000256" key="5">
    <source>
        <dbReference type="ARBA" id="ARBA00022679"/>
    </source>
</evidence>